<dbReference type="Pfam" id="PF18699">
    <property type="entry name" value="MRPL52"/>
    <property type="match status" value="1"/>
</dbReference>
<evidence type="ECO:0000313" key="5">
    <source>
        <dbReference type="WBParaSite" id="DME_0000619701-mRNA-1"/>
    </source>
</evidence>
<accession>A0A0N4UFI2</accession>
<gene>
    <name evidence="2" type="ORF">DME_LOCUS1094</name>
</gene>
<sequence>MGFRVTHLLRCSFKGLCANESSSKVPVKYAVKERGRVAWWRRAVYNAPVVSPLERGVDFTFQDGRPVFATSQRDLNRKLKQIELGKKIVKLLEEMKTAEILWLESVESEQQKEEEINRWRPLEKGQNEL</sequence>
<protein>
    <submittedName>
        <fullName evidence="5">39S ribosomal protein L52, mitochondrial</fullName>
    </submittedName>
</protein>
<dbReference type="GO" id="GO:0005762">
    <property type="term" value="C:mitochondrial large ribosomal subunit"/>
    <property type="evidence" value="ECO:0007669"/>
    <property type="project" value="InterPro"/>
</dbReference>
<dbReference type="OrthoDB" id="5863224at2759"/>
<proteinExistence type="predicted"/>
<keyword evidence="4" id="KW-1185">Reference proteome</keyword>
<dbReference type="GO" id="GO:0003735">
    <property type="term" value="F:structural constituent of ribosome"/>
    <property type="evidence" value="ECO:0007669"/>
    <property type="project" value="InterPro"/>
</dbReference>
<dbReference type="GO" id="GO:0032543">
    <property type="term" value="P:mitochondrial translation"/>
    <property type="evidence" value="ECO:0007669"/>
    <property type="project" value="InterPro"/>
</dbReference>
<evidence type="ECO:0000313" key="4">
    <source>
        <dbReference type="Proteomes" id="UP000274756"/>
    </source>
</evidence>
<dbReference type="WBParaSite" id="DME_0000619701-mRNA-1">
    <property type="protein sequence ID" value="DME_0000619701-mRNA-1"/>
    <property type="gene ID" value="DME_0000619701"/>
</dbReference>
<dbReference type="Proteomes" id="UP000038040">
    <property type="component" value="Unplaced"/>
</dbReference>
<evidence type="ECO:0000313" key="3">
    <source>
        <dbReference type="Proteomes" id="UP000038040"/>
    </source>
</evidence>
<dbReference type="EMBL" id="UYYG01000013">
    <property type="protein sequence ID" value="VDN51121.1"/>
    <property type="molecule type" value="Genomic_DNA"/>
</dbReference>
<evidence type="ECO:0000313" key="2">
    <source>
        <dbReference type="EMBL" id="VDN51121.1"/>
    </source>
</evidence>
<dbReference type="Proteomes" id="UP000274756">
    <property type="component" value="Unassembled WGS sequence"/>
</dbReference>
<reference evidence="2 4" key="2">
    <citation type="submission" date="2018-11" db="EMBL/GenBank/DDBJ databases">
        <authorList>
            <consortium name="Pathogen Informatics"/>
        </authorList>
    </citation>
    <scope>NUCLEOTIDE SEQUENCE [LARGE SCALE GENOMIC DNA]</scope>
</reference>
<evidence type="ECO:0000256" key="1">
    <source>
        <dbReference type="SAM" id="MobiDB-lite"/>
    </source>
</evidence>
<feature type="region of interest" description="Disordered" evidence="1">
    <location>
        <begin position="110"/>
        <end position="129"/>
    </location>
</feature>
<name>A0A0N4UFI2_DRAME</name>
<organism evidence="3 5">
    <name type="scientific">Dracunculus medinensis</name>
    <name type="common">Guinea worm</name>
    <dbReference type="NCBI Taxonomy" id="318479"/>
    <lineage>
        <taxon>Eukaryota</taxon>
        <taxon>Metazoa</taxon>
        <taxon>Ecdysozoa</taxon>
        <taxon>Nematoda</taxon>
        <taxon>Chromadorea</taxon>
        <taxon>Rhabditida</taxon>
        <taxon>Spirurina</taxon>
        <taxon>Dracunculoidea</taxon>
        <taxon>Dracunculidae</taxon>
        <taxon>Dracunculus</taxon>
    </lineage>
</organism>
<dbReference type="InterPro" id="IPR034596">
    <property type="entry name" value="Ribosomal_mL52"/>
</dbReference>
<reference evidence="5" key="1">
    <citation type="submission" date="2017-02" db="UniProtKB">
        <authorList>
            <consortium name="WormBaseParasite"/>
        </authorList>
    </citation>
    <scope>IDENTIFICATION</scope>
</reference>
<dbReference type="AlphaFoldDB" id="A0A0N4UFI2"/>